<dbReference type="AlphaFoldDB" id="A0A0K2V551"/>
<dbReference type="PANTHER" id="PTHR16500">
    <property type="entry name" value="BRCA2-INTERACTING TRANSCRIPTIONAL REPRESSOR EMSY"/>
    <property type="match status" value="1"/>
</dbReference>
<dbReference type="EMBL" id="HACA01027725">
    <property type="protein sequence ID" value="CDW45086.1"/>
    <property type="molecule type" value="Transcribed_RNA"/>
</dbReference>
<dbReference type="PANTHER" id="PTHR16500:SF3">
    <property type="entry name" value="BRCA2-INTERACTING TRANSCRIPTIONAL REPRESSOR EMSY"/>
    <property type="match status" value="1"/>
</dbReference>
<dbReference type="Gene3D" id="1.10.1240.40">
    <property type="entry name" value="ENT domain"/>
    <property type="match status" value="1"/>
</dbReference>
<dbReference type="SMART" id="SM01191">
    <property type="entry name" value="ENT"/>
    <property type="match status" value="1"/>
</dbReference>
<accession>A0A0K2V551</accession>
<dbReference type="SUPFAM" id="SSF158639">
    <property type="entry name" value="ENT-like"/>
    <property type="match status" value="1"/>
</dbReference>
<dbReference type="OrthoDB" id="10035579at2759"/>
<dbReference type="InterPro" id="IPR005491">
    <property type="entry name" value="ENT_dom"/>
</dbReference>
<name>A0A0K2V551_LEPSM</name>
<dbReference type="Pfam" id="PF03735">
    <property type="entry name" value="ENT"/>
    <property type="match status" value="1"/>
</dbReference>
<protein>
    <submittedName>
        <fullName evidence="5">Putative LOC586785 [Strongylocentrotus purpuratus]</fullName>
    </submittedName>
</protein>
<feature type="domain" description="ENT" evidence="4">
    <location>
        <begin position="13"/>
        <end position="97"/>
    </location>
</feature>
<evidence type="ECO:0000256" key="2">
    <source>
        <dbReference type="ARBA" id="ARBA00023242"/>
    </source>
</evidence>
<comment type="subcellular location">
    <subcellularLocation>
        <location evidence="1">Nucleus</location>
    </subcellularLocation>
</comment>
<dbReference type="GO" id="GO:0005654">
    <property type="term" value="C:nucleoplasm"/>
    <property type="evidence" value="ECO:0007669"/>
    <property type="project" value="TreeGrafter"/>
</dbReference>
<reference evidence="5" key="1">
    <citation type="submission" date="2014-05" db="EMBL/GenBank/DDBJ databases">
        <authorList>
            <person name="Chronopoulou M."/>
        </authorList>
    </citation>
    <scope>NUCLEOTIDE SEQUENCE</scope>
    <source>
        <tissue evidence="5">Whole organism</tissue>
    </source>
</reference>
<feature type="region of interest" description="Disordered" evidence="3">
    <location>
        <begin position="124"/>
        <end position="159"/>
    </location>
</feature>
<evidence type="ECO:0000313" key="5">
    <source>
        <dbReference type="EMBL" id="CDW45086.1"/>
    </source>
</evidence>
<dbReference type="GO" id="GO:0006355">
    <property type="term" value="P:regulation of DNA-templated transcription"/>
    <property type="evidence" value="ECO:0007669"/>
    <property type="project" value="InterPro"/>
</dbReference>
<dbReference type="PROSITE" id="PS51138">
    <property type="entry name" value="ENT"/>
    <property type="match status" value="1"/>
</dbReference>
<evidence type="ECO:0000256" key="3">
    <source>
        <dbReference type="SAM" id="MobiDB-lite"/>
    </source>
</evidence>
<dbReference type="InterPro" id="IPR033482">
    <property type="entry name" value="EMSY"/>
</dbReference>
<proteinExistence type="predicted"/>
<organism evidence="5">
    <name type="scientific">Lepeophtheirus salmonis</name>
    <name type="common">Salmon louse</name>
    <name type="synonym">Caligus salmonis</name>
    <dbReference type="NCBI Taxonomy" id="72036"/>
    <lineage>
        <taxon>Eukaryota</taxon>
        <taxon>Metazoa</taxon>
        <taxon>Ecdysozoa</taxon>
        <taxon>Arthropoda</taxon>
        <taxon>Crustacea</taxon>
        <taxon>Multicrustacea</taxon>
        <taxon>Hexanauplia</taxon>
        <taxon>Copepoda</taxon>
        <taxon>Siphonostomatoida</taxon>
        <taxon>Caligidae</taxon>
        <taxon>Lepeophtheirus</taxon>
    </lineage>
</organism>
<keyword evidence="2" id="KW-0539">Nucleus</keyword>
<dbReference type="InterPro" id="IPR036142">
    <property type="entry name" value="ENT_dom-like_sf"/>
</dbReference>
<evidence type="ECO:0000259" key="4">
    <source>
        <dbReference type="PROSITE" id="PS51138"/>
    </source>
</evidence>
<evidence type="ECO:0000256" key="1">
    <source>
        <dbReference type="ARBA" id="ARBA00004123"/>
    </source>
</evidence>
<feature type="region of interest" description="Disordered" evidence="3">
    <location>
        <begin position="190"/>
        <end position="242"/>
    </location>
</feature>
<sequence length="719" mass="76888">MWPQLLDLDPETCLGILRRLELEAYSSVVKALRAQGDLNKERRKILQDLGNALCIPIERHKAEMRRAANDELLGTIAQQTGASQDSSEWAKEGRRIIPLLRRARPLTSLTPKADEAKAALKLEDGGGILAPEKTSTKAPPSPLKNSKHPPPPSFESLFENGAPKFALPERPRLPEDIVLLPSGMAVRFRREGKGGPFTTQIIKPSPTTEPKKPSKKLVKRKVTPEPTPPKKFKPSTTSVSQAGHGYARPFIVAPSPITPIKKPTVTSTVSISSPATVYTSTLCAQTTTTTVTAIKPPPKVVLVADSSKTSVTSLETSSIISTKTSPPPIPKLPNNISKETVAKLIQSAPPGTRILPKPGSQQPIYVLAAPAGTNVATSLPSARILSAASNSGTTNNTRSIPRVVQVSGTPVRSTLTPPGAAPPQAIPSSIITGIQSTPTTIRTIQSSGAMRTFTTPRIPSTSNRHNSGKPSVIVVQRKTPPTSTAQNTLKTTTLTTKDLINKQARIYQTPKGGAKPVVIVSKPQSLSPSTISTTSVTATSNQNNVIVLDLSQEQIKNNSILTDILQASGILTEDGENKDTIHKKKKTTVLTTPGEMISSCPEIMIKKTNDSGGIISMDSSKIMIEKSGNSLISDLDNGLQKDKIKILTTLANNSVNFTQDMNDAIITIPETSRLVPLDKVPVDIEGVQTPVSPVETMEDITSFIEETNPSHHSGKEMAN</sequence>